<dbReference type="Gene3D" id="3.40.50.720">
    <property type="entry name" value="NAD(P)-binding Rossmann-like Domain"/>
    <property type="match status" value="1"/>
</dbReference>
<dbReference type="STRING" id="80852.AWOD_II_1086"/>
<dbReference type="PANTHER" id="PTHR43833:SF9">
    <property type="entry name" value="POTASSIUM CHANNEL PROTEIN YUGO-RELATED"/>
    <property type="match status" value="1"/>
</dbReference>
<proteinExistence type="predicted"/>
<evidence type="ECO:0000256" key="2">
    <source>
        <dbReference type="ARBA" id="ARBA00022448"/>
    </source>
</evidence>
<name>A0A090I7E1_9GAMM</name>
<dbReference type="InterPro" id="IPR050721">
    <property type="entry name" value="Trk_Ktr_HKT_K-transport"/>
</dbReference>
<keyword evidence="6 8" id="KW-0472">Membrane</keyword>
<keyword evidence="7" id="KW-0407">Ion channel</keyword>
<evidence type="ECO:0000256" key="8">
    <source>
        <dbReference type="SAM" id="Phobius"/>
    </source>
</evidence>
<reference evidence="11" key="1">
    <citation type="submission" date="2014-09" db="EMBL/GenBank/DDBJ databases">
        <authorList>
            <person name="Hjerde E."/>
        </authorList>
    </citation>
    <scope>NUCLEOTIDE SEQUENCE [LARGE SCALE GENOMIC DNA]</scope>
    <source>
        <strain evidence="11">06/09/139</strain>
    </source>
</reference>
<evidence type="ECO:0000259" key="9">
    <source>
        <dbReference type="Pfam" id="PF07885"/>
    </source>
</evidence>
<evidence type="ECO:0000313" key="11">
    <source>
        <dbReference type="Proteomes" id="UP000032427"/>
    </source>
</evidence>
<dbReference type="Pfam" id="PF07885">
    <property type="entry name" value="Ion_trans_2"/>
    <property type="match status" value="1"/>
</dbReference>
<sequence length="348" mass="38973">MHAILKIITDLINKHFMAINAYILLLLTSGYVLLSWVGLIITNEAHLTDNIANFLYYLVTTSSTVGYGDLSPTTSSGRLFSALFIIPCGVGLFALSVGRIAVFFTDFWRTNRRGKQNLNIENHIIVIGINSARTPHLLEMLKREEKGRREVVVVSCEYEESPFDSSTHFVRVNSFTDALEMERTNLAKASAVIVDTDLDDVTLTVSLFVAEQNSDAHLVAHFEDPIKRNLLHKYCPNSECISSLSTELVAKSVMDKGSSFIHSELVSAHEGQTQYSIEVPSDLESFTLESIYSSFKKQYEAIIIAVQQKDQGCKVNPSLETQLASGDVIYYIADERIMDLDWQKTINN</sequence>
<dbReference type="AlphaFoldDB" id="A0A090I7E1"/>
<accession>A0A090I7E1</accession>
<dbReference type="InterPro" id="IPR003280">
    <property type="entry name" value="2pore_dom_K_chnl"/>
</dbReference>
<dbReference type="SUPFAM" id="SSF51735">
    <property type="entry name" value="NAD(P)-binding Rossmann-fold domains"/>
    <property type="match status" value="1"/>
</dbReference>
<dbReference type="GeneID" id="28543340"/>
<dbReference type="KEGG" id="awd:AWOD_II_1086"/>
<keyword evidence="4 8" id="KW-1133">Transmembrane helix</keyword>
<keyword evidence="11" id="KW-1185">Reference proteome</keyword>
<dbReference type="EMBL" id="LN554847">
    <property type="protein sequence ID" value="CED57705.1"/>
    <property type="molecule type" value="Genomic_DNA"/>
</dbReference>
<evidence type="ECO:0000313" key="10">
    <source>
        <dbReference type="EMBL" id="CED57705.1"/>
    </source>
</evidence>
<dbReference type="GO" id="GO:0016020">
    <property type="term" value="C:membrane"/>
    <property type="evidence" value="ECO:0007669"/>
    <property type="project" value="UniProtKB-SubCell"/>
</dbReference>
<evidence type="ECO:0000256" key="6">
    <source>
        <dbReference type="ARBA" id="ARBA00023136"/>
    </source>
</evidence>
<feature type="domain" description="Potassium channel" evidence="9">
    <location>
        <begin position="30"/>
        <end position="105"/>
    </location>
</feature>
<organism evidence="10 11">
    <name type="scientific">Aliivibrio wodanis</name>
    <dbReference type="NCBI Taxonomy" id="80852"/>
    <lineage>
        <taxon>Bacteria</taxon>
        <taxon>Pseudomonadati</taxon>
        <taxon>Pseudomonadota</taxon>
        <taxon>Gammaproteobacteria</taxon>
        <taxon>Vibrionales</taxon>
        <taxon>Vibrionaceae</taxon>
        <taxon>Aliivibrio</taxon>
    </lineage>
</organism>
<dbReference type="Proteomes" id="UP000032427">
    <property type="component" value="Chromosome 2"/>
</dbReference>
<keyword evidence="2" id="KW-0813">Transport</keyword>
<comment type="subcellular location">
    <subcellularLocation>
        <location evidence="1">Membrane</location>
        <topology evidence="1">Multi-pass membrane protein</topology>
    </subcellularLocation>
</comment>
<dbReference type="InterPro" id="IPR013099">
    <property type="entry name" value="K_chnl_dom"/>
</dbReference>
<dbReference type="PRINTS" id="PR01333">
    <property type="entry name" value="2POREKCHANEL"/>
</dbReference>
<keyword evidence="3 8" id="KW-0812">Transmembrane</keyword>
<dbReference type="InterPro" id="IPR036291">
    <property type="entry name" value="NAD(P)-bd_dom_sf"/>
</dbReference>
<keyword evidence="5" id="KW-0406">Ion transport</keyword>
<evidence type="ECO:0000256" key="3">
    <source>
        <dbReference type="ARBA" id="ARBA00022692"/>
    </source>
</evidence>
<evidence type="ECO:0000256" key="4">
    <source>
        <dbReference type="ARBA" id="ARBA00022989"/>
    </source>
</evidence>
<evidence type="ECO:0000256" key="5">
    <source>
        <dbReference type="ARBA" id="ARBA00023065"/>
    </source>
</evidence>
<evidence type="ECO:0000256" key="1">
    <source>
        <dbReference type="ARBA" id="ARBA00004141"/>
    </source>
</evidence>
<dbReference type="SUPFAM" id="SSF81324">
    <property type="entry name" value="Voltage-gated potassium channels"/>
    <property type="match status" value="1"/>
</dbReference>
<dbReference type="PANTHER" id="PTHR43833">
    <property type="entry name" value="POTASSIUM CHANNEL PROTEIN 2-RELATED-RELATED"/>
    <property type="match status" value="1"/>
</dbReference>
<dbReference type="OrthoDB" id="9813518at2"/>
<gene>
    <name evidence="10" type="ORF">AWOD_II_1086</name>
</gene>
<dbReference type="Gene3D" id="1.10.287.70">
    <property type="match status" value="1"/>
</dbReference>
<feature type="transmembrane region" description="Helical" evidence="8">
    <location>
        <begin position="21"/>
        <end position="41"/>
    </location>
</feature>
<dbReference type="HOGENOM" id="CLU_050982_3_0_6"/>
<dbReference type="PATRIC" id="fig|80852.17.peg.3888"/>
<dbReference type="GO" id="GO:0005267">
    <property type="term" value="F:potassium channel activity"/>
    <property type="evidence" value="ECO:0007669"/>
    <property type="project" value="InterPro"/>
</dbReference>
<feature type="transmembrane region" description="Helical" evidence="8">
    <location>
        <begin position="79"/>
        <end position="105"/>
    </location>
</feature>
<protein>
    <submittedName>
        <fullName evidence="10">Ion channel</fullName>
    </submittedName>
</protein>
<evidence type="ECO:0000256" key="7">
    <source>
        <dbReference type="ARBA" id="ARBA00023303"/>
    </source>
</evidence>